<dbReference type="InterPro" id="IPR004474">
    <property type="entry name" value="LytR_CpsA_psr"/>
</dbReference>
<dbReference type="NCBIfam" id="TIGR00350">
    <property type="entry name" value="lytR_cpsA_psr"/>
    <property type="match status" value="1"/>
</dbReference>
<keyword evidence="3" id="KW-0472">Membrane</keyword>
<keyword evidence="7" id="KW-1185">Reference proteome</keyword>
<dbReference type="Proteomes" id="UP001055025">
    <property type="component" value="Unassembled WGS sequence"/>
</dbReference>
<dbReference type="InterPro" id="IPR050922">
    <property type="entry name" value="LytR/CpsA/Psr_CW_biosynth"/>
</dbReference>
<accession>A0AAV5B2A2</accession>
<dbReference type="RefSeq" id="WP_204406802.1">
    <property type="nucleotide sequence ID" value="NZ_BQKC01000001.1"/>
</dbReference>
<feature type="compositionally biased region" description="Polar residues" evidence="2">
    <location>
        <begin position="342"/>
        <end position="356"/>
    </location>
</feature>
<evidence type="ECO:0000259" key="4">
    <source>
        <dbReference type="Pfam" id="PF03816"/>
    </source>
</evidence>
<evidence type="ECO:0000256" key="1">
    <source>
        <dbReference type="ARBA" id="ARBA00006068"/>
    </source>
</evidence>
<dbReference type="EMBL" id="BQKC01000001">
    <property type="protein sequence ID" value="GJM54746.1"/>
    <property type="molecule type" value="Genomic_DNA"/>
</dbReference>
<feature type="transmembrane region" description="Helical" evidence="3">
    <location>
        <begin position="43"/>
        <end position="63"/>
    </location>
</feature>
<reference evidence="6" key="1">
    <citation type="journal article" date="2022" name="Int. J. Syst. Evol. Microbiol.">
        <title>Granulimonas faecalis gen. nov., sp. nov., and Leptogranulimonas caecicola gen. nov., sp. nov., novel lactate-producing Atopobiaceae bacteria isolated from mouse intestines, and an emended description of the family Atopobiaceae.</title>
        <authorList>
            <person name="Morinaga K."/>
            <person name="Kusada H."/>
            <person name="Sakamoto S."/>
            <person name="Murakami T."/>
            <person name="Toyoda A."/>
            <person name="Mori H."/>
            <person name="Meng X.Y."/>
            <person name="Takashino M."/>
            <person name="Murotomi K."/>
            <person name="Tamaki H."/>
        </authorList>
    </citation>
    <scope>NUCLEOTIDE SEQUENCE</scope>
    <source>
        <strain evidence="6">OPF53</strain>
    </source>
</reference>
<gene>
    <name evidence="6" type="ORF">ATOP_04010</name>
</gene>
<dbReference type="InterPro" id="IPR027381">
    <property type="entry name" value="LytR/CpsA/Psr_C"/>
</dbReference>
<feature type="compositionally biased region" description="Basic residues" evidence="2">
    <location>
        <begin position="27"/>
        <end position="38"/>
    </location>
</feature>
<keyword evidence="3" id="KW-1133">Transmembrane helix</keyword>
<dbReference type="AlphaFoldDB" id="A0AAV5B2A2"/>
<evidence type="ECO:0000313" key="6">
    <source>
        <dbReference type="EMBL" id="GJM54746.1"/>
    </source>
</evidence>
<keyword evidence="3" id="KW-0812">Transmembrane</keyword>
<dbReference type="Pfam" id="PF13399">
    <property type="entry name" value="LytR_C"/>
    <property type="match status" value="1"/>
</dbReference>
<feature type="domain" description="Cell envelope-related transcriptional attenuator" evidence="4">
    <location>
        <begin position="116"/>
        <end position="262"/>
    </location>
</feature>
<feature type="region of interest" description="Disordered" evidence="2">
    <location>
        <begin position="342"/>
        <end position="382"/>
    </location>
</feature>
<comment type="caution">
    <text evidence="6">The sequence shown here is derived from an EMBL/GenBank/DDBJ whole genome shotgun (WGS) entry which is preliminary data.</text>
</comment>
<evidence type="ECO:0008006" key="8">
    <source>
        <dbReference type="Google" id="ProtNLM"/>
    </source>
</evidence>
<evidence type="ECO:0000313" key="7">
    <source>
        <dbReference type="Proteomes" id="UP001055025"/>
    </source>
</evidence>
<dbReference type="Pfam" id="PF03816">
    <property type="entry name" value="LytR_cpsA_psr"/>
    <property type="match status" value="1"/>
</dbReference>
<feature type="region of interest" description="Disordered" evidence="2">
    <location>
        <begin position="1"/>
        <end position="38"/>
    </location>
</feature>
<organism evidence="6 7">
    <name type="scientific">Granulimonas faecalis</name>
    <dbReference type="NCBI Taxonomy" id="2894155"/>
    <lineage>
        <taxon>Bacteria</taxon>
        <taxon>Bacillati</taxon>
        <taxon>Actinomycetota</taxon>
        <taxon>Coriobacteriia</taxon>
        <taxon>Coriobacteriales</taxon>
        <taxon>Kribbibacteriaceae</taxon>
        <taxon>Granulimonas</taxon>
    </lineage>
</organism>
<evidence type="ECO:0000256" key="3">
    <source>
        <dbReference type="SAM" id="Phobius"/>
    </source>
</evidence>
<name>A0AAV5B2A2_9ACTN</name>
<evidence type="ECO:0000259" key="5">
    <source>
        <dbReference type="Pfam" id="PF13399"/>
    </source>
</evidence>
<evidence type="ECO:0000256" key="2">
    <source>
        <dbReference type="SAM" id="MobiDB-lite"/>
    </source>
</evidence>
<comment type="similarity">
    <text evidence="1">Belongs to the LytR/CpsA/Psr (LCP) family.</text>
</comment>
<feature type="domain" description="LytR/CpsA/Psr regulator C-terminal" evidence="5">
    <location>
        <begin position="384"/>
        <end position="470"/>
    </location>
</feature>
<dbReference type="Gene3D" id="3.40.630.190">
    <property type="entry name" value="LCP protein"/>
    <property type="match status" value="1"/>
</dbReference>
<proteinExistence type="inferred from homology"/>
<protein>
    <recommendedName>
        <fullName evidence="8">LytR family transcriptional attenuator</fullName>
    </recommendedName>
</protein>
<dbReference type="PANTHER" id="PTHR33392:SF6">
    <property type="entry name" value="POLYISOPRENYL-TEICHOIC ACID--PEPTIDOGLYCAN TEICHOIC ACID TRANSFERASE TAGU"/>
    <property type="match status" value="1"/>
</dbReference>
<dbReference type="PANTHER" id="PTHR33392">
    <property type="entry name" value="POLYISOPRENYL-TEICHOIC ACID--PEPTIDOGLYCAN TEICHOIC ACID TRANSFERASE TAGU"/>
    <property type="match status" value="1"/>
</dbReference>
<dbReference type="Gene3D" id="3.30.70.2390">
    <property type="match status" value="1"/>
</dbReference>
<sequence length="476" mass="50525">MSRRRQGNRQLSNPSALTRDRAQERYSRKRRQRDRSRNVKRGLMAAGAVVVAVVAVAVVYLVGIQGRLNQGLDSGLQGVLSTSNIKDPFYMLLLGTDKSKERAQSAEFGDDPSAYRTDSMILARIDPATKHVTLVSIERDTLVDMGEHGRQKINAAYSIGGASYAVEVVSRFAGVPISHYAEINFDDFVGVVDKIGGIDVDIKIDLDDDYANLHLKAGKQTINGDQALGLCRARHAYDAYGGGDYYRTANQRMVIGAILKKVLASDPLTLTGTVNELAGSVTTDLSLADIASLATSFRGFDLSKDLYSGLEPTTSKYIDGTWYETVDEEAWKTMMDRVNQGLSPYSDQSQDFTSSVAGGDHAIENGDGSTGSGDGSQQQSGGSVLVLNGAGVTGLAGNVASTLRNSGYTADAQSADSYDHATTEILFVGEENKARAQAIADLLGLSGSVAAAQGAYGDGTADVVVMLGADMAGTLQ</sequence>